<reference evidence="6 7" key="1">
    <citation type="submission" date="2024-05" db="EMBL/GenBank/DDBJ databases">
        <title>Long read based assembly of the Candida bracarensis genome reveals expanded adhesin content.</title>
        <authorList>
            <person name="Marcet-Houben M."/>
            <person name="Ksiezopolska E."/>
            <person name="Gabaldon T."/>
        </authorList>
    </citation>
    <scope>NUCLEOTIDE SEQUENCE [LARGE SCALE GENOMIC DNA]</scope>
    <source>
        <strain evidence="6 7">CBM6</strain>
    </source>
</reference>
<protein>
    <recommendedName>
        <fullName evidence="2">SWR1-complex protein 5</fullName>
    </recommendedName>
</protein>
<accession>A0ABR4NMS2</accession>
<evidence type="ECO:0000313" key="6">
    <source>
        <dbReference type="EMBL" id="KAL3229098.1"/>
    </source>
</evidence>
<evidence type="ECO:0000256" key="2">
    <source>
        <dbReference type="ARBA" id="ARBA00019138"/>
    </source>
</evidence>
<name>A0ABR4NMS2_9SACH</name>
<feature type="compositionally biased region" description="Acidic residues" evidence="4">
    <location>
        <begin position="42"/>
        <end position="55"/>
    </location>
</feature>
<feature type="domain" description="BCNT-C" evidence="5">
    <location>
        <begin position="214"/>
        <end position="291"/>
    </location>
</feature>
<dbReference type="Proteomes" id="UP001623330">
    <property type="component" value="Unassembled WGS sequence"/>
</dbReference>
<dbReference type="PROSITE" id="PS51279">
    <property type="entry name" value="BCNT_C"/>
    <property type="match status" value="1"/>
</dbReference>
<feature type="compositionally biased region" description="Acidic residues" evidence="4">
    <location>
        <begin position="20"/>
        <end position="33"/>
    </location>
</feature>
<feature type="compositionally biased region" description="Polar residues" evidence="4">
    <location>
        <begin position="185"/>
        <end position="194"/>
    </location>
</feature>
<dbReference type="EMBL" id="JBEVYD010000012">
    <property type="protein sequence ID" value="KAL3229098.1"/>
    <property type="molecule type" value="Genomic_DNA"/>
</dbReference>
<evidence type="ECO:0000313" key="7">
    <source>
        <dbReference type="Proteomes" id="UP001623330"/>
    </source>
</evidence>
<comment type="similarity">
    <text evidence="1">Belongs to the SWC5 family.</text>
</comment>
<comment type="function">
    <text evidence="3">Component of the SWR1 complex which mediates the ATP-dependent exchange of histone H2A for the H2A variant HZT1 leading to transcriptional regulation of selected genes by chromatin remodeling. Involved in chromosome stability.</text>
</comment>
<organism evidence="6 7">
    <name type="scientific">Nakaseomyces bracarensis</name>
    <dbReference type="NCBI Taxonomy" id="273131"/>
    <lineage>
        <taxon>Eukaryota</taxon>
        <taxon>Fungi</taxon>
        <taxon>Dikarya</taxon>
        <taxon>Ascomycota</taxon>
        <taxon>Saccharomycotina</taxon>
        <taxon>Saccharomycetes</taxon>
        <taxon>Saccharomycetales</taxon>
        <taxon>Saccharomycetaceae</taxon>
        <taxon>Nakaseomyces</taxon>
    </lineage>
</organism>
<feature type="compositionally biased region" description="Basic and acidic residues" evidence="4">
    <location>
        <begin position="195"/>
        <end position="208"/>
    </location>
</feature>
<feature type="region of interest" description="Disordered" evidence="4">
    <location>
        <begin position="1"/>
        <end position="55"/>
    </location>
</feature>
<evidence type="ECO:0000256" key="3">
    <source>
        <dbReference type="ARBA" id="ARBA00025222"/>
    </source>
</evidence>
<gene>
    <name evidence="6" type="ORF">RNJ44_02185</name>
</gene>
<evidence type="ECO:0000256" key="1">
    <source>
        <dbReference type="ARBA" id="ARBA00010465"/>
    </source>
</evidence>
<dbReference type="PANTHER" id="PTHR48407:SF1">
    <property type="entry name" value="CRANIOFACIAL DEVELOPMENT PROTEIN 1"/>
    <property type="match status" value="1"/>
</dbReference>
<feature type="compositionally biased region" description="Basic and acidic residues" evidence="4">
    <location>
        <begin position="8"/>
        <end position="19"/>
    </location>
</feature>
<dbReference type="InterPro" id="IPR027124">
    <property type="entry name" value="Swc5/CFDP1/2"/>
</dbReference>
<evidence type="ECO:0000256" key="4">
    <source>
        <dbReference type="SAM" id="MobiDB-lite"/>
    </source>
</evidence>
<proteinExistence type="inferred from homology"/>
<dbReference type="PANTHER" id="PTHR48407">
    <property type="entry name" value="CRANIOFACIAL DEVELOPMENT PROTEIN 1"/>
    <property type="match status" value="1"/>
</dbReference>
<sequence>MTTSSLGLRREGKLQMDTKDIEEDYNEEEDLDFDPSKRVDVDNDSDGEAVVDDDEQGVRVNYSNIESESGGLVKTRRARELEEINNRKNKYEGLASSVSQRANELWAQLKLEADGRLATNSNGSVLAESKPEEIVTGEEMITIERTYKFAGETIREKKTVPISSAEAVEYLNNLKFQTESKKETAPSQEQQAIKEQNRTKNDTEVDRTKLRRPLKRPPILEQIISGSLKPKLSTLEKSKLDWATYVDKEGINDELNAHNKDGYLAKQDFLNKVDSVKEQEYRDMRRKEMAMRLEAQK</sequence>
<evidence type="ECO:0000259" key="5">
    <source>
        <dbReference type="PROSITE" id="PS51279"/>
    </source>
</evidence>
<comment type="caution">
    <text evidence="6">The sequence shown here is derived from an EMBL/GenBank/DDBJ whole genome shotgun (WGS) entry which is preliminary data.</text>
</comment>
<dbReference type="Pfam" id="PF07572">
    <property type="entry name" value="BCNT"/>
    <property type="match status" value="1"/>
</dbReference>
<keyword evidence="7" id="KW-1185">Reference proteome</keyword>
<feature type="region of interest" description="Disordered" evidence="4">
    <location>
        <begin position="178"/>
        <end position="212"/>
    </location>
</feature>
<dbReference type="InterPro" id="IPR011421">
    <property type="entry name" value="BCNT-C"/>
</dbReference>